<dbReference type="EMBL" id="JAXOJX010000075">
    <property type="protein sequence ID" value="MDZ5460621.1"/>
    <property type="molecule type" value="Genomic_DNA"/>
</dbReference>
<dbReference type="PANTHER" id="PTHR30026">
    <property type="entry name" value="OUTER MEMBRANE PROTEIN TOLC"/>
    <property type="match status" value="1"/>
</dbReference>
<evidence type="ECO:0000313" key="9">
    <source>
        <dbReference type="Proteomes" id="UP001293718"/>
    </source>
</evidence>
<comment type="caution">
    <text evidence="8">The sequence shown here is derived from an EMBL/GenBank/DDBJ whole genome shotgun (WGS) entry which is preliminary data.</text>
</comment>
<dbReference type="Pfam" id="PF02321">
    <property type="entry name" value="OEP"/>
    <property type="match status" value="1"/>
</dbReference>
<evidence type="ECO:0000256" key="3">
    <source>
        <dbReference type="ARBA" id="ARBA00022448"/>
    </source>
</evidence>
<sequence>ELALSALPAPGDAAVAEARQEMQRLLRQAELRSQALGAARLLAEAAEADLQEASAAPLPSATLNGSGNATGQRSYGLQQNGQQLRADLTVSAPLFDGGYRDELVNWRARLLEAARQSELDAREQVALQTLSQALERQRYLLQAEVYERYTASMGCLVTALEQIVAADRGRASELLQARNTYRQADLALAQARSQQRQAEIRLRRYIGDGTPLPQAPLQALLAGPPPLQQTLDAAAQASAIAQLGAQAEAQQHLTRALRAQRGPQWNWSVSGTRVAGGTGGAYSAWSGGISVAVPLLDPTAKPALAASALRGEASLAQREEALSQRLARVGETQEQAESALDRARRATEVLQVSQRLRQATRLQWQQLGRRSLFDVISTEGDFHNLQVTRINALLDAQQASALLWSLGLGVTSALQ</sequence>
<organism evidence="8 9">
    <name type="scientific">Azohydromonas lata</name>
    <dbReference type="NCBI Taxonomy" id="45677"/>
    <lineage>
        <taxon>Bacteria</taxon>
        <taxon>Pseudomonadati</taxon>
        <taxon>Pseudomonadota</taxon>
        <taxon>Betaproteobacteria</taxon>
        <taxon>Burkholderiales</taxon>
        <taxon>Sphaerotilaceae</taxon>
        <taxon>Azohydromonas</taxon>
    </lineage>
</organism>
<comment type="similarity">
    <text evidence="2">Belongs to the outer membrane factor (OMF) (TC 1.B.17) family.</text>
</comment>
<dbReference type="SUPFAM" id="SSF56954">
    <property type="entry name" value="Outer membrane efflux proteins (OEP)"/>
    <property type="match status" value="1"/>
</dbReference>
<protein>
    <submittedName>
        <fullName evidence="8">TolC family protein</fullName>
    </submittedName>
</protein>
<evidence type="ECO:0000256" key="6">
    <source>
        <dbReference type="ARBA" id="ARBA00023136"/>
    </source>
</evidence>
<keyword evidence="4" id="KW-1134">Transmembrane beta strand</keyword>
<dbReference type="Gene3D" id="1.20.1600.10">
    <property type="entry name" value="Outer membrane efflux proteins (OEP)"/>
    <property type="match status" value="1"/>
</dbReference>
<accession>A0ABU5IP22</accession>
<comment type="subcellular location">
    <subcellularLocation>
        <location evidence="1">Cell outer membrane</location>
    </subcellularLocation>
</comment>
<dbReference type="RefSeq" id="WP_322468027.1">
    <property type="nucleotide sequence ID" value="NZ_JAXOJX010000075.1"/>
</dbReference>
<feature type="non-terminal residue" evidence="8">
    <location>
        <position position="1"/>
    </location>
</feature>
<dbReference type="Proteomes" id="UP001293718">
    <property type="component" value="Unassembled WGS sequence"/>
</dbReference>
<keyword evidence="7" id="KW-0998">Cell outer membrane</keyword>
<evidence type="ECO:0000256" key="4">
    <source>
        <dbReference type="ARBA" id="ARBA00022452"/>
    </source>
</evidence>
<reference evidence="8 9" key="1">
    <citation type="submission" date="2023-11" db="EMBL/GenBank/DDBJ databases">
        <title>Draft genome of Azohydromonas lata strain H1 (DSM1123), a polyhydroxyalkanoate producer.</title>
        <authorList>
            <person name="Traversa D."/>
            <person name="D'Addabbo P."/>
            <person name="Pazzani C."/>
            <person name="Manzari C."/>
            <person name="Chiara M."/>
            <person name="Scrascia M."/>
        </authorList>
    </citation>
    <scope>NUCLEOTIDE SEQUENCE [LARGE SCALE GENOMIC DNA]</scope>
    <source>
        <strain evidence="8 9">H1</strain>
    </source>
</reference>
<name>A0ABU5IP22_9BURK</name>
<evidence type="ECO:0000256" key="1">
    <source>
        <dbReference type="ARBA" id="ARBA00004442"/>
    </source>
</evidence>
<gene>
    <name evidence="8" type="ORF">SM757_28980</name>
</gene>
<keyword evidence="6" id="KW-0472">Membrane</keyword>
<keyword evidence="9" id="KW-1185">Reference proteome</keyword>
<evidence type="ECO:0000256" key="7">
    <source>
        <dbReference type="ARBA" id="ARBA00023237"/>
    </source>
</evidence>
<evidence type="ECO:0000256" key="5">
    <source>
        <dbReference type="ARBA" id="ARBA00022692"/>
    </source>
</evidence>
<dbReference type="InterPro" id="IPR003423">
    <property type="entry name" value="OMP_efflux"/>
</dbReference>
<keyword evidence="3" id="KW-0813">Transport</keyword>
<evidence type="ECO:0000256" key="2">
    <source>
        <dbReference type="ARBA" id="ARBA00007613"/>
    </source>
</evidence>
<evidence type="ECO:0000313" key="8">
    <source>
        <dbReference type="EMBL" id="MDZ5460621.1"/>
    </source>
</evidence>
<dbReference type="InterPro" id="IPR051906">
    <property type="entry name" value="TolC-like"/>
</dbReference>
<dbReference type="PANTHER" id="PTHR30026:SF20">
    <property type="entry name" value="OUTER MEMBRANE PROTEIN TOLC"/>
    <property type="match status" value="1"/>
</dbReference>
<proteinExistence type="inferred from homology"/>
<keyword evidence="5" id="KW-0812">Transmembrane</keyword>